<dbReference type="SUPFAM" id="SSF53167">
    <property type="entry name" value="Purine and uridine phosphorylases"/>
    <property type="match status" value="1"/>
</dbReference>
<dbReference type="SUPFAM" id="SSF48452">
    <property type="entry name" value="TPR-like"/>
    <property type="match status" value="7"/>
</dbReference>
<dbReference type="GO" id="GO:0009116">
    <property type="term" value="P:nucleoside metabolic process"/>
    <property type="evidence" value="ECO:0007669"/>
    <property type="project" value="InterPro"/>
</dbReference>
<dbReference type="InterPro" id="IPR035994">
    <property type="entry name" value="Nucleoside_phosphorylase_sf"/>
</dbReference>
<evidence type="ECO:0008006" key="7">
    <source>
        <dbReference type="Google" id="ProtNLM"/>
    </source>
</evidence>
<dbReference type="Proteomes" id="UP000750711">
    <property type="component" value="Unassembled WGS sequence"/>
</dbReference>
<dbReference type="InterPro" id="IPR000845">
    <property type="entry name" value="Nucleoside_phosphorylase_d"/>
</dbReference>
<dbReference type="InterPro" id="IPR027417">
    <property type="entry name" value="P-loop_NTPase"/>
</dbReference>
<dbReference type="Gene3D" id="1.25.40.10">
    <property type="entry name" value="Tetratricopeptide repeat domain"/>
    <property type="match status" value="6"/>
</dbReference>
<keyword evidence="1" id="KW-0677">Repeat</keyword>
<accession>A0A9P8RLL9</accession>
<dbReference type="InterPro" id="IPR056884">
    <property type="entry name" value="NPHP3-like_N"/>
</dbReference>
<dbReference type="Gene3D" id="3.40.50.300">
    <property type="entry name" value="P-loop containing nucleotide triphosphate hydrolases"/>
    <property type="match status" value="1"/>
</dbReference>
<evidence type="ECO:0000313" key="6">
    <source>
        <dbReference type="Proteomes" id="UP000750711"/>
    </source>
</evidence>
<sequence length="1954" mass="218436">MTQRRLRIQDYTVGWVCALPIELAAATTMLDEEHQSLPQDSNDTNLYTLGHIGEHNVVLACLPAGQTGLNSAATVAIWMKAKFVSMRFGLMVGVGGGVPSAESDIRLGDVVVSQPHMHHGGVVQYDFGKTGPSGFTQTGSLNMPPTVLLTALAKIRANHYIGRSNISTYMSAISDIPHFTLARAGRDILFESTYEHVGGPTCDRCSRDKLVERTAREGQEVVIHYGTIASGNQIMRDGVTRDRLSSELGGVLCFDMEAAGLMNDFPCVVIRGICDYADSHKNKKWQPYAAATAAACAKELLSVIPSADVAKTRTVDEVIEGREANDPDQIDPPRRMTSIPAVAVSPGIRRTNTNTVSNINRQLAPADFQPDLARIEDTRCPGTGSWLRKDKAVMDWLKCDSTACLLLTGGPGSGKTYLMGSMIRYLHTLHLKEASVAVTYFLFDGKSDDSSRRLSLAVLQTIAAQLFEQVAKLNPRFVETRLEAIADSQRRLHFVPRNQLCTIVREATQHLSMTYIILDALDECEDVPELLRLFRPLLTEGGSLKLLFSSQNTRHIPELVAQLPARIQHRLVLDGQTMKEDITQLINFRTETMDIEDVGPPQETCRVLVAGSQGLILLAKLRLDTLEQQLLSTDVDMETALQRLPIGVRHYYELALARLSDEELSLARDMFIWVLYAQATLSIEELIEASSLRFDKPGVKSAKLSRRGIRRLGAGLVEVVDNQIKLSHATVREFAVNHDWGGEKLGKIPDPNKIHLRMAIFLLDYMSRSDLVADVLSARGLAPEEAGRWPLLGYAVKYWLAHLRLSGRGEPELVHRVGGFLGSDEGLAWWIQFAVGIDSYNWWLVPQISSDLFALFHQKSLSSPTSQTSSDIVATLCERHVRLLADASSERQLIAYIHALNRLAGKEVEVGRLEKAEQLLNRAIRSSESLPSELNESSIILTLISLCSVNLQQGKYSEVISHCDRIDSLLDPSKTEHNRYFIETRRIRGEVENGRYHSRLSESILREAHQRASTTLGDQDPYTLATRNALALTCMKLGKFAESEKLLDIAYYEAVLGKEHPSTLTGAENFTDARRSSGKLIEAERRCANIYSRRIKIQGPRAEATILTGSKLASIYREQGKVTIASDLLKSLLAQYSAPGDSENQLTLSLKYDSAWIKYEEGKLRESEELLEDGYQTRIHRLGLNHPWSVDTAESLAILKRASGKLKEAEMLQKDVLQVRKEIGEEGDPCLLRAMGILATIKGDQGELTEAEQLQEEAIKGWKEIGDEDQPYLLTAMGDLASIKRKLKKLTEAEQLEKQVLEIRKRIGDEDGPHMLTAMANLAITKAKLGNTEEAELLEEHVLEIRRKAGDNERPSVLTAMGNLAITKDSLGKLKEAEQLEEQVLEARRKALDEEDPKVLTAMTNLAITKRKLEKLEEAERMEERVLDIRKKDGDEDPDVLVAMANLAITKCKLEKLEEGEKLEEHVLEARRKALGEEDPEVFTATANLAITKRNLGKLEEAERLEERVLEGRRKLGSEEPSIATAIANLAITKARLEKFEEAEQLEEQVLKIRKSLAGEEEDNDVLIAMANLAITKGKLDKLTEAEQLEEQVLQARKIGNEESSRVLRAMSNLAITKRSLRKLEEAEQLEERVLEVQMKNLGEEEPDVLSSMVNLANTKRVLGKLEETEQLEERVVATYEKIGGKSRIGALTAMSNLAVTKGQRGKLKEAIDLQVFVLNEYKKRFGPDNPDTLKEMSTLAWVYKEAGNYSEAEKLGEEVLKAREKELSPEHPSVLNAMTNLANIYDAKCDGEKSFQMHRRVLEIRMKIQGPDHPATIDAMDSVAISDVDPESSYDPEQMMSHVVQWRTERLGAEHPETLGCKHRLAMILMSRRRFEEAEKLQLEVLDAGKHVFEKESFEILRTKEMLGLCYFLWGKSEKGVPLMEEVLSVRERLLGPDHPDTEFVRRSLDIAT</sequence>
<comment type="caution">
    <text evidence="5">The sequence shown here is derived from an EMBL/GenBank/DDBJ whole genome shotgun (WGS) entry which is preliminary data.</text>
</comment>
<proteinExistence type="predicted"/>
<evidence type="ECO:0000259" key="4">
    <source>
        <dbReference type="Pfam" id="PF24883"/>
    </source>
</evidence>
<dbReference type="Pfam" id="PF13374">
    <property type="entry name" value="TPR_10"/>
    <property type="match status" value="5"/>
</dbReference>
<dbReference type="SMART" id="SM00028">
    <property type="entry name" value="TPR"/>
    <property type="match status" value="10"/>
</dbReference>
<keyword evidence="2" id="KW-0175">Coiled coil</keyword>
<reference evidence="5" key="1">
    <citation type="submission" date="2021-03" db="EMBL/GenBank/DDBJ databases">
        <title>Comparative genomics and phylogenomic investigation of the class Geoglossomycetes provide insights into ecological specialization and systematics.</title>
        <authorList>
            <person name="Melie T."/>
            <person name="Pirro S."/>
            <person name="Miller A.N."/>
            <person name="Quandt A."/>
        </authorList>
    </citation>
    <scope>NUCLEOTIDE SEQUENCE</scope>
    <source>
        <strain evidence="5">CAQ_001_2017</strain>
    </source>
</reference>
<protein>
    <recommendedName>
        <fullName evidence="7">Nucleoside phosphorylase domain-containing protein</fullName>
    </recommendedName>
</protein>
<evidence type="ECO:0000313" key="5">
    <source>
        <dbReference type="EMBL" id="KAH0556025.1"/>
    </source>
</evidence>
<dbReference type="InterPro" id="IPR011990">
    <property type="entry name" value="TPR-like_helical_dom_sf"/>
</dbReference>
<dbReference type="PANTHER" id="PTHR46082">
    <property type="entry name" value="ATP/GTP-BINDING PROTEIN-RELATED"/>
    <property type="match status" value="1"/>
</dbReference>
<keyword evidence="6" id="KW-1185">Reference proteome</keyword>
<dbReference type="InterPro" id="IPR053137">
    <property type="entry name" value="NLR-like"/>
</dbReference>
<dbReference type="Gene3D" id="3.40.50.1580">
    <property type="entry name" value="Nucleoside phosphorylase domain"/>
    <property type="match status" value="1"/>
</dbReference>
<dbReference type="Pfam" id="PF24883">
    <property type="entry name" value="NPHP3_N"/>
    <property type="match status" value="1"/>
</dbReference>
<gene>
    <name evidence="5" type="ORF">GP486_006033</name>
</gene>
<dbReference type="EMBL" id="JAGHQM010001261">
    <property type="protein sequence ID" value="KAH0556025.1"/>
    <property type="molecule type" value="Genomic_DNA"/>
</dbReference>
<evidence type="ECO:0000256" key="1">
    <source>
        <dbReference type="ARBA" id="ARBA00022737"/>
    </source>
</evidence>
<dbReference type="SUPFAM" id="SSF52540">
    <property type="entry name" value="P-loop containing nucleoside triphosphate hydrolases"/>
    <property type="match status" value="1"/>
</dbReference>
<feature type="coiled-coil region" evidence="2">
    <location>
        <begin position="1374"/>
        <end position="1432"/>
    </location>
</feature>
<dbReference type="InterPro" id="IPR019734">
    <property type="entry name" value="TPR_rpt"/>
</dbReference>
<dbReference type="GO" id="GO:0003824">
    <property type="term" value="F:catalytic activity"/>
    <property type="evidence" value="ECO:0007669"/>
    <property type="project" value="InterPro"/>
</dbReference>
<feature type="coiled-coil region" evidence="2">
    <location>
        <begin position="1523"/>
        <end position="1563"/>
    </location>
</feature>
<feature type="domain" description="Nucleoside phosphorylase" evidence="3">
    <location>
        <begin position="13"/>
        <end position="301"/>
    </location>
</feature>
<evidence type="ECO:0000259" key="3">
    <source>
        <dbReference type="Pfam" id="PF01048"/>
    </source>
</evidence>
<evidence type="ECO:0000256" key="2">
    <source>
        <dbReference type="SAM" id="Coils"/>
    </source>
</evidence>
<dbReference type="Pfam" id="PF01048">
    <property type="entry name" value="PNP_UDP_1"/>
    <property type="match status" value="1"/>
</dbReference>
<dbReference type="Pfam" id="PF13424">
    <property type="entry name" value="TPR_12"/>
    <property type="match status" value="6"/>
</dbReference>
<organism evidence="5 6">
    <name type="scientific">Trichoglossum hirsutum</name>
    <dbReference type="NCBI Taxonomy" id="265104"/>
    <lineage>
        <taxon>Eukaryota</taxon>
        <taxon>Fungi</taxon>
        <taxon>Dikarya</taxon>
        <taxon>Ascomycota</taxon>
        <taxon>Pezizomycotina</taxon>
        <taxon>Geoglossomycetes</taxon>
        <taxon>Geoglossales</taxon>
        <taxon>Geoglossaceae</taxon>
        <taxon>Trichoglossum</taxon>
    </lineage>
</organism>
<dbReference type="PANTHER" id="PTHR46082:SF11">
    <property type="entry name" value="AAA+ ATPASE DOMAIN-CONTAINING PROTEIN-RELATED"/>
    <property type="match status" value="1"/>
</dbReference>
<feature type="domain" description="Nephrocystin 3-like N-terminal" evidence="4">
    <location>
        <begin position="382"/>
        <end position="550"/>
    </location>
</feature>
<name>A0A9P8RLL9_9PEZI</name>